<dbReference type="Proteomes" id="UP000000305">
    <property type="component" value="Unassembled WGS sequence"/>
</dbReference>
<evidence type="ECO:0000256" key="1">
    <source>
        <dbReference type="ARBA" id="ARBA00022723"/>
    </source>
</evidence>
<evidence type="ECO:0000313" key="8">
    <source>
        <dbReference type="Proteomes" id="UP000000305"/>
    </source>
</evidence>
<evidence type="ECO:0000256" key="3">
    <source>
        <dbReference type="ARBA" id="ARBA00022833"/>
    </source>
</evidence>
<dbReference type="Pfam" id="PF00412">
    <property type="entry name" value="LIM"/>
    <property type="match status" value="2"/>
</dbReference>
<evidence type="ECO:0000313" key="7">
    <source>
        <dbReference type="EMBL" id="EFX88710.1"/>
    </source>
</evidence>
<dbReference type="PROSITE" id="PS50023">
    <property type="entry name" value="LIM_DOMAIN_2"/>
    <property type="match status" value="2"/>
</dbReference>
<dbReference type="SUPFAM" id="SSF57716">
    <property type="entry name" value="Glucocorticoid receptor-like (DNA-binding domain)"/>
    <property type="match status" value="4"/>
</dbReference>
<evidence type="ECO:0000256" key="2">
    <source>
        <dbReference type="ARBA" id="ARBA00022737"/>
    </source>
</evidence>
<reference evidence="7 8" key="1">
    <citation type="journal article" date="2011" name="Science">
        <title>The ecoresponsive genome of Daphnia pulex.</title>
        <authorList>
            <person name="Colbourne J.K."/>
            <person name="Pfrender M.E."/>
            <person name="Gilbert D."/>
            <person name="Thomas W.K."/>
            <person name="Tucker A."/>
            <person name="Oakley T.H."/>
            <person name="Tokishita S."/>
            <person name="Aerts A."/>
            <person name="Arnold G.J."/>
            <person name="Basu M.K."/>
            <person name="Bauer D.J."/>
            <person name="Caceres C.E."/>
            <person name="Carmel L."/>
            <person name="Casola C."/>
            <person name="Choi J.H."/>
            <person name="Detter J.C."/>
            <person name="Dong Q."/>
            <person name="Dusheyko S."/>
            <person name="Eads B.D."/>
            <person name="Frohlich T."/>
            <person name="Geiler-Samerotte K.A."/>
            <person name="Gerlach D."/>
            <person name="Hatcher P."/>
            <person name="Jogdeo S."/>
            <person name="Krijgsveld J."/>
            <person name="Kriventseva E.V."/>
            <person name="Kultz D."/>
            <person name="Laforsch C."/>
            <person name="Lindquist E."/>
            <person name="Lopez J."/>
            <person name="Manak J.R."/>
            <person name="Muller J."/>
            <person name="Pangilinan J."/>
            <person name="Patwardhan R.P."/>
            <person name="Pitluck S."/>
            <person name="Pritham E.J."/>
            <person name="Rechtsteiner A."/>
            <person name="Rho M."/>
            <person name="Rogozin I.B."/>
            <person name="Sakarya O."/>
            <person name="Salamov A."/>
            <person name="Schaack S."/>
            <person name="Shapiro H."/>
            <person name="Shiga Y."/>
            <person name="Skalitzky C."/>
            <person name="Smith Z."/>
            <person name="Souvorov A."/>
            <person name="Sung W."/>
            <person name="Tang Z."/>
            <person name="Tsuchiya D."/>
            <person name="Tu H."/>
            <person name="Vos H."/>
            <person name="Wang M."/>
            <person name="Wolf Y.I."/>
            <person name="Yamagata H."/>
            <person name="Yamada T."/>
            <person name="Ye Y."/>
            <person name="Shaw J.R."/>
            <person name="Andrews J."/>
            <person name="Crease T.J."/>
            <person name="Tang H."/>
            <person name="Lucas S.M."/>
            <person name="Robertson H.M."/>
            <person name="Bork P."/>
            <person name="Koonin E.V."/>
            <person name="Zdobnov E.M."/>
            <person name="Grigoriev I.V."/>
            <person name="Lynch M."/>
            <person name="Boore J.L."/>
        </authorList>
    </citation>
    <scope>NUCLEOTIDE SEQUENCE [LARGE SCALE GENOMIC DNA]</scope>
</reference>
<proteinExistence type="predicted"/>
<protein>
    <recommendedName>
        <fullName evidence="6">LIM zinc-binding domain-containing protein</fullName>
    </recommendedName>
</protein>
<dbReference type="OrthoDB" id="6374234at2759"/>
<keyword evidence="3 5" id="KW-0862">Zinc</keyword>
<dbReference type="OMA" id="LQHPANM"/>
<dbReference type="eggNOG" id="KOG0490">
    <property type="taxonomic scope" value="Eukaryota"/>
</dbReference>
<feature type="non-terminal residue" evidence="7">
    <location>
        <position position="1"/>
    </location>
</feature>
<dbReference type="InterPro" id="IPR001781">
    <property type="entry name" value="Znf_LIM"/>
</dbReference>
<keyword evidence="1 5" id="KW-0479">Metal-binding</keyword>
<dbReference type="AlphaFoldDB" id="E9FUE0"/>
<dbReference type="FunFam" id="2.10.110.10:FF:000015">
    <property type="entry name" value="LIM domain only 3"/>
    <property type="match status" value="1"/>
</dbReference>
<feature type="non-terminal residue" evidence="7">
    <location>
        <position position="126"/>
    </location>
</feature>
<feature type="domain" description="LIM zinc-binding" evidence="6">
    <location>
        <begin position="70"/>
        <end position="126"/>
    </location>
</feature>
<dbReference type="Gene3D" id="2.10.110.10">
    <property type="entry name" value="Cysteine Rich Protein"/>
    <property type="match status" value="2"/>
</dbReference>
<dbReference type="InParanoid" id="E9FUE0"/>
<name>E9FUE0_DAPPU</name>
<feature type="domain" description="LIM zinc-binding" evidence="6">
    <location>
        <begin position="6"/>
        <end position="68"/>
    </location>
</feature>
<dbReference type="HOGENOM" id="CLU_001357_7_3_1"/>
<evidence type="ECO:0000259" key="6">
    <source>
        <dbReference type="PROSITE" id="PS50023"/>
    </source>
</evidence>
<dbReference type="STRING" id="6669.E9FUE0"/>
<keyword evidence="8" id="KW-1185">Reference proteome</keyword>
<dbReference type="KEGG" id="dpx:DAPPUDRAFT_6311"/>
<organism evidence="7 8">
    <name type="scientific">Daphnia pulex</name>
    <name type="common">Water flea</name>
    <dbReference type="NCBI Taxonomy" id="6669"/>
    <lineage>
        <taxon>Eukaryota</taxon>
        <taxon>Metazoa</taxon>
        <taxon>Ecdysozoa</taxon>
        <taxon>Arthropoda</taxon>
        <taxon>Crustacea</taxon>
        <taxon>Branchiopoda</taxon>
        <taxon>Diplostraca</taxon>
        <taxon>Cladocera</taxon>
        <taxon>Anomopoda</taxon>
        <taxon>Daphniidae</taxon>
        <taxon>Daphnia</taxon>
    </lineage>
</organism>
<dbReference type="EMBL" id="GL732525">
    <property type="protein sequence ID" value="EFX88710.1"/>
    <property type="molecule type" value="Genomic_DNA"/>
</dbReference>
<dbReference type="InterPro" id="IPR050945">
    <property type="entry name" value="LMO_RBTN_TF"/>
</dbReference>
<keyword evidence="4 5" id="KW-0440">LIM domain</keyword>
<dbReference type="PhylomeDB" id="E9FUE0"/>
<evidence type="ECO:0000256" key="4">
    <source>
        <dbReference type="ARBA" id="ARBA00023038"/>
    </source>
</evidence>
<dbReference type="PROSITE" id="PS00478">
    <property type="entry name" value="LIM_DOMAIN_1"/>
    <property type="match status" value="2"/>
</dbReference>
<accession>E9FUE0</accession>
<dbReference type="FunCoup" id="E9FUE0">
    <property type="interactions" value="761"/>
</dbReference>
<sequence>NGQGVRACAGCGGKILERFLFHALDRFWHHGCLKCSCCGARLADIGVSCYTKAGMILCRADYVRLFGSSGACSACGQGIPANELVMRVGGAGVYHVKCFACTKCQTQLMPGDRYALIGGSLLCEQD</sequence>
<dbReference type="SMART" id="SM00132">
    <property type="entry name" value="LIM"/>
    <property type="match status" value="2"/>
</dbReference>
<gene>
    <name evidence="7" type="ORF">DAPPUDRAFT_6311</name>
</gene>
<dbReference type="PANTHER" id="PTHR45787">
    <property type="entry name" value="LD11652P"/>
    <property type="match status" value="1"/>
</dbReference>
<dbReference type="PANTHER" id="PTHR45787:SF13">
    <property type="entry name" value="LD11652P"/>
    <property type="match status" value="1"/>
</dbReference>
<keyword evidence="2" id="KW-0677">Repeat</keyword>
<dbReference type="GO" id="GO:0046872">
    <property type="term" value="F:metal ion binding"/>
    <property type="evidence" value="ECO:0007669"/>
    <property type="project" value="UniProtKB-KW"/>
</dbReference>
<evidence type="ECO:0000256" key="5">
    <source>
        <dbReference type="PROSITE-ProRule" id="PRU00125"/>
    </source>
</evidence>